<keyword evidence="2" id="KW-0808">Transferase</keyword>
<accession>A0A2K4ZD21</accession>
<dbReference type="GO" id="GO:0016740">
    <property type="term" value="F:transferase activity"/>
    <property type="evidence" value="ECO:0007669"/>
    <property type="project" value="UniProtKB-KW"/>
</dbReference>
<dbReference type="OrthoDB" id="9799278at2"/>
<protein>
    <submittedName>
        <fullName evidence="2">Polysaccharide pyruvyl transferase</fullName>
    </submittedName>
</protein>
<evidence type="ECO:0000313" key="3">
    <source>
        <dbReference type="Proteomes" id="UP000236311"/>
    </source>
</evidence>
<gene>
    <name evidence="2" type="ORF">AMURIS_01069</name>
</gene>
<name>A0A2K4ZD21_9FIRM</name>
<organism evidence="2 3">
    <name type="scientific">Acetatifactor muris</name>
    <dbReference type="NCBI Taxonomy" id="879566"/>
    <lineage>
        <taxon>Bacteria</taxon>
        <taxon>Bacillati</taxon>
        <taxon>Bacillota</taxon>
        <taxon>Clostridia</taxon>
        <taxon>Lachnospirales</taxon>
        <taxon>Lachnospiraceae</taxon>
        <taxon>Acetatifactor</taxon>
    </lineage>
</organism>
<feature type="domain" description="Polysaccharide pyruvyl transferase" evidence="1">
    <location>
        <begin position="15"/>
        <end position="314"/>
    </location>
</feature>
<reference evidence="2 3" key="1">
    <citation type="submission" date="2018-01" db="EMBL/GenBank/DDBJ databases">
        <authorList>
            <person name="Gaut B.S."/>
            <person name="Morton B.R."/>
            <person name="Clegg M.T."/>
            <person name="Duvall M.R."/>
        </authorList>
    </citation>
    <scope>NUCLEOTIDE SEQUENCE [LARGE SCALE GENOMIC DNA]</scope>
    <source>
        <strain evidence="2">GP69</strain>
    </source>
</reference>
<dbReference type="RefSeq" id="WP_103238449.1">
    <property type="nucleotide sequence ID" value="NZ_JANJZD010000004.1"/>
</dbReference>
<dbReference type="Proteomes" id="UP000236311">
    <property type="component" value="Unassembled WGS sequence"/>
</dbReference>
<proteinExistence type="predicted"/>
<evidence type="ECO:0000259" key="1">
    <source>
        <dbReference type="Pfam" id="PF04230"/>
    </source>
</evidence>
<dbReference type="AlphaFoldDB" id="A0A2K4ZD21"/>
<evidence type="ECO:0000313" key="2">
    <source>
        <dbReference type="EMBL" id="SOY28362.1"/>
    </source>
</evidence>
<sequence>MRRVGILTFYYNVRNYGAMLQAFALCKTITGLGYECRQISYDRFISSKTTSQQIKEYIRNKKFIKLIKKGMAVAKRKNRCRITKDLVIRNEMFDEFMRLIPHTVPYTEQTIGESLAQFDIFVCGSDQIWNPDWSNDVFFLKFAGPAVKIAYAASIGHSSLTEGYKMKLVEVISGFDSVSLREHQFVEELSTLAGKNIKCVLDPTMLLRKEDYEKICSENIIDGEYALVYLLGSNKANIRTARKIGKYLGLKIAYIPYVGNFSLNDKKNSDFLLCDVGPREFLSLIKNARVVITDSFHACVFSIIFHKNFYCLERKESWHKLTMGNRISSLLGDVSLKGRLLKSFDDINNIPPINYDSVDLKLNELRKNSMNFLRQSLDNVRKENEKRQG</sequence>
<dbReference type="Pfam" id="PF04230">
    <property type="entry name" value="PS_pyruv_trans"/>
    <property type="match status" value="1"/>
</dbReference>
<dbReference type="InterPro" id="IPR007345">
    <property type="entry name" value="Polysacch_pyruvyl_Trfase"/>
</dbReference>
<dbReference type="EMBL" id="OFSM01000004">
    <property type="protein sequence ID" value="SOY28362.1"/>
    <property type="molecule type" value="Genomic_DNA"/>
</dbReference>
<keyword evidence="3" id="KW-1185">Reference proteome</keyword>